<sequence>MKTAMTDAQPPTLRRKTQPVVAFAALTQASLARIDTSLQDLLHRDEAEDLHQLRVAVRHARAVLWALGPALPRLERERWKRDLRTLARATSEVRDWDVFLAETVAPARKKAPDDPVLAAMADTAATRRNTARAAMLATLVSYRDGQLPVAQRDLAHLAHLAEKVAARSKAGRRDRLGPFARRRVRRGRKRLRALKRAARGGDPGAVHEQRIAGKRLRYTIEALAPVLPPRYARRLHRKLVRQQTRLGDFVDAMVARRLMRECLDVPELPDDVPPPPPGTS</sequence>
<evidence type="ECO:0000259" key="1">
    <source>
        <dbReference type="PROSITE" id="PS51708"/>
    </source>
</evidence>
<feature type="domain" description="CHAD" evidence="1">
    <location>
        <begin position="16"/>
        <end position="280"/>
    </location>
</feature>
<evidence type="ECO:0000313" key="2">
    <source>
        <dbReference type="EMBL" id="SPC10864.1"/>
    </source>
</evidence>
<dbReference type="Gene3D" id="1.40.20.10">
    <property type="entry name" value="CHAD domain"/>
    <property type="match status" value="1"/>
</dbReference>
<organism evidence="2 3">
    <name type="scientific">Cupriavidus oxalaticus</name>
    <dbReference type="NCBI Taxonomy" id="96344"/>
    <lineage>
        <taxon>Bacteria</taxon>
        <taxon>Pseudomonadati</taxon>
        <taxon>Pseudomonadota</taxon>
        <taxon>Betaproteobacteria</taxon>
        <taxon>Burkholderiales</taxon>
        <taxon>Burkholderiaceae</taxon>
        <taxon>Cupriavidus</taxon>
    </lineage>
</organism>
<dbReference type="EMBL" id="OGUS01000109">
    <property type="protein sequence ID" value="SPC10864.1"/>
    <property type="molecule type" value="Genomic_DNA"/>
</dbReference>
<dbReference type="Pfam" id="PF05235">
    <property type="entry name" value="CHAD"/>
    <property type="match status" value="1"/>
</dbReference>
<comment type="caution">
    <text evidence="2">The sequence shown here is derived from an EMBL/GenBank/DDBJ whole genome shotgun (WGS) entry which is preliminary data.</text>
</comment>
<dbReference type="InterPro" id="IPR038186">
    <property type="entry name" value="CHAD_dom_sf"/>
</dbReference>
<dbReference type="Proteomes" id="UP000256862">
    <property type="component" value="Chromosome CO2235"/>
</dbReference>
<dbReference type="PROSITE" id="PS51708">
    <property type="entry name" value="CHAD"/>
    <property type="match status" value="1"/>
</dbReference>
<gene>
    <name evidence="2" type="ORF">CO2235_10249</name>
</gene>
<protein>
    <recommendedName>
        <fullName evidence="1">CHAD domain-containing protein</fullName>
    </recommendedName>
</protein>
<dbReference type="PANTHER" id="PTHR39339:SF1">
    <property type="entry name" value="CHAD DOMAIN-CONTAINING PROTEIN"/>
    <property type="match status" value="1"/>
</dbReference>
<dbReference type="AlphaFoldDB" id="A0A976G8J1"/>
<dbReference type="SMART" id="SM00880">
    <property type="entry name" value="CHAD"/>
    <property type="match status" value="1"/>
</dbReference>
<evidence type="ECO:0000313" key="3">
    <source>
        <dbReference type="Proteomes" id="UP000256862"/>
    </source>
</evidence>
<dbReference type="InterPro" id="IPR007899">
    <property type="entry name" value="CHAD_dom"/>
</dbReference>
<accession>A0A976G8J1</accession>
<name>A0A976G8J1_9BURK</name>
<dbReference type="PANTHER" id="PTHR39339">
    <property type="entry name" value="SLR1444 PROTEIN"/>
    <property type="match status" value="1"/>
</dbReference>
<reference evidence="2 3" key="1">
    <citation type="submission" date="2018-01" db="EMBL/GenBank/DDBJ databases">
        <authorList>
            <person name="Clerissi C."/>
        </authorList>
    </citation>
    <scope>NUCLEOTIDE SEQUENCE [LARGE SCALE GENOMIC DNA]</scope>
    <source>
        <strain evidence="2">Cupriavidus oxalaticus LMG 2235</strain>
    </source>
</reference>
<proteinExistence type="predicted"/>